<keyword evidence="3" id="KW-1185">Reference proteome</keyword>
<feature type="compositionally biased region" description="Basic and acidic residues" evidence="1">
    <location>
        <begin position="36"/>
        <end position="48"/>
    </location>
</feature>
<evidence type="ECO:0000313" key="2">
    <source>
        <dbReference type="EMBL" id="KAJ2905979.1"/>
    </source>
</evidence>
<accession>A0AAD5RWW3</accession>
<name>A0AAD5RWW3_9PEZI</name>
<comment type="caution">
    <text evidence="2">The sequence shown here is derived from an EMBL/GenBank/DDBJ whole genome shotgun (WGS) entry which is preliminary data.</text>
</comment>
<sequence length="92" mass="9794">MGLIMSNSIFIPAARLQRSTQAPSTLAKPTKPTKSKASEPDTPSRLHPEPPMMETWKNQDSGDAPINETLVEGAEDPAPNSPPPEDDSGTGQ</sequence>
<reference evidence="2" key="1">
    <citation type="submission" date="2022-07" db="EMBL/GenBank/DDBJ databases">
        <title>Draft genome sequence of Zalerion maritima ATCC 34329, a (micro)plastics degrading marine fungus.</title>
        <authorList>
            <person name="Paco A."/>
            <person name="Goncalves M.F.M."/>
            <person name="Rocha-Santos T.A.P."/>
            <person name="Alves A."/>
        </authorList>
    </citation>
    <scope>NUCLEOTIDE SEQUENCE</scope>
    <source>
        <strain evidence="2">ATCC 34329</strain>
    </source>
</reference>
<protein>
    <submittedName>
        <fullName evidence="2">Uncharacterized protein</fullName>
    </submittedName>
</protein>
<dbReference type="Proteomes" id="UP001201980">
    <property type="component" value="Unassembled WGS sequence"/>
</dbReference>
<dbReference type="EMBL" id="JAKWBI020000020">
    <property type="protein sequence ID" value="KAJ2905979.1"/>
    <property type="molecule type" value="Genomic_DNA"/>
</dbReference>
<evidence type="ECO:0000313" key="3">
    <source>
        <dbReference type="Proteomes" id="UP001201980"/>
    </source>
</evidence>
<evidence type="ECO:0000256" key="1">
    <source>
        <dbReference type="SAM" id="MobiDB-lite"/>
    </source>
</evidence>
<dbReference type="AlphaFoldDB" id="A0AAD5RWW3"/>
<proteinExistence type="predicted"/>
<feature type="region of interest" description="Disordered" evidence="1">
    <location>
        <begin position="1"/>
        <end position="92"/>
    </location>
</feature>
<organism evidence="2 3">
    <name type="scientific">Zalerion maritima</name>
    <dbReference type="NCBI Taxonomy" id="339359"/>
    <lineage>
        <taxon>Eukaryota</taxon>
        <taxon>Fungi</taxon>
        <taxon>Dikarya</taxon>
        <taxon>Ascomycota</taxon>
        <taxon>Pezizomycotina</taxon>
        <taxon>Sordariomycetes</taxon>
        <taxon>Lulworthiomycetidae</taxon>
        <taxon>Lulworthiales</taxon>
        <taxon>Lulworthiaceae</taxon>
        <taxon>Zalerion</taxon>
    </lineage>
</organism>
<gene>
    <name evidence="2" type="ORF">MKZ38_003462</name>
</gene>